<dbReference type="Pfam" id="PF00126">
    <property type="entry name" value="HTH_1"/>
    <property type="match status" value="1"/>
</dbReference>
<keyword evidence="7" id="KW-1185">Reference proteome</keyword>
<dbReference type="PRINTS" id="PR00039">
    <property type="entry name" value="HTHLYSR"/>
</dbReference>
<dbReference type="STRING" id="1121865.OMW_00353"/>
<dbReference type="PATRIC" id="fig|1121865.3.peg.346"/>
<dbReference type="PROSITE" id="PS50931">
    <property type="entry name" value="HTH_LYSR"/>
    <property type="match status" value="1"/>
</dbReference>
<dbReference type="Proteomes" id="UP000014113">
    <property type="component" value="Unassembled WGS sequence"/>
</dbReference>
<organism evidence="6 7">
    <name type="scientific">Enterococcus columbae DSM 7374 = ATCC 51263</name>
    <dbReference type="NCBI Taxonomy" id="1121865"/>
    <lineage>
        <taxon>Bacteria</taxon>
        <taxon>Bacillati</taxon>
        <taxon>Bacillota</taxon>
        <taxon>Bacilli</taxon>
        <taxon>Lactobacillales</taxon>
        <taxon>Enterococcaceae</taxon>
        <taxon>Enterococcus</taxon>
    </lineage>
</organism>
<accession>S0KHW2</accession>
<proteinExistence type="inferred from homology"/>
<evidence type="ECO:0000256" key="3">
    <source>
        <dbReference type="ARBA" id="ARBA00023125"/>
    </source>
</evidence>
<dbReference type="InterPro" id="IPR036388">
    <property type="entry name" value="WH-like_DNA-bd_sf"/>
</dbReference>
<evidence type="ECO:0000256" key="2">
    <source>
        <dbReference type="ARBA" id="ARBA00023015"/>
    </source>
</evidence>
<dbReference type="PANTHER" id="PTHR30346:SF0">
    <property type="entry name" value="HCA OPERON TRANSCRIPTIONAL ACTIVATOR HCAR"/>
    <property type="match status" value="1"/>
</dbReference>
<keyword evidence="3" id="KW-0238">DNA-binding</keyword>
<keyword evidence="2" id="KW-0805">Transcription regulation</keyword>
<dbReference type="GO" id="GO:0003700">
    <property type="term" value="F:DNA-binding transcription factor activity"/>
    <property type="evidence" value="ECO:0007669"/>
    <property type="project" value="InterPro"/>
</dbReference>
<evidence type="ECO:0000256" key="4">
    <source>
        <dbReference type="ARBA" id="ARBA00023163"/>
    </source>
</evidence>
<dbReference type="SUPFAM" id="SSF46785">
    <property type="entry name" value="Winged helix' DNA-binding domain"/>
    <property type="match status" value="1"/>
</dbReference>
<dbReference type="GO" id="GO:0003677">
    <property type="term" value="F:DNA binding"/>
    <property type="evidence" value="ECO:0007669"/>
    <property type="project" value="UniProtKB-KW"/>
</dbReference>
<protein>
    <recommendedName>
        <fullName evidence="5">HTH lysR-type domain-containing protein</fullName>
    </recommendedName>
</protein>
<evidence type="ECO:0000313" key="6">
    <source>
        <dbReference type="EMBL" id="EOW84455.1"/>
    </source>
</evidence>
<keyword evidence="4" id="KW-0804">Transcription</keyword>
<dbReference type="eggNOG" id="COG0583">
    <property type="taxonomic scope" value="Bacteria"/>
</dbReference>
<name>S0KHW2_9ENTE</name>
<comment type="similarity">
    <text evidence="1">Belongs to the LysR transcriptional regulatory family.</text>
</comment>
<evidence type="ECO:0000256" key="1">
    <source>
        <dbReference type="ARBA" id="ARBA00009437"/>
    </source>
</evidence>
<comment type="caution">
    <text evidence="6">The sequence shown here is derived from an EMBL/GenBank/DDBJ whole genome shotgun (WGS) entry which is preliminary data.</text>
</comment>
<feature type="domain" description="HTH lysR-type" evidence="5">
    <location>
        <begin position="1"/>
        <end position="48"/>
    </location>
</feature>
<evidence type="ECO:0000313" key="7">
    <source>
        <dbReference type="Proteomes" id="UP000014113"/>
    </source>
</evidence>
<dbReference type="InterPro" id="IPR036390">
    <property type="entry name" value="WH_DNA-bd_sf"/>
</dbReference>
<sequence length="152" mass="17354">MVAECGSITEAAKKLFISQPSLSNAIKEIEKEIGIIIFVRSRLGITLTKEGMEFIGYARQVIHQMELLEDRYVTSLPAKVKFSVSAQHYTFAENAFVELVKQFGEARYEFYFNTCDTHQVLEDVKNRVSDLGIIFLSDENRVVIQKIIDRIA</sequence>
<gene>
    <name evidence="6" type="ORF">I568_00951</name>
</gene>
<dbReference type="AlphaFoldDB" id="S0KHW2"/>
<dbReference type="GO" id="GO:0032993">
    <property type="term" value="C:protein-DNA complex"/>
    <property type="evidence" value="ECO:0007669"/>
    <property type="project" value="TreeGrafter"/>
</dbReference>
<reference evidence="6 7" key="1">
    <citation type="submission" date="2013-03" db="EMBL/GenBank/DDBJ databases">
        <title>The Genome Sequence of Enterococcus columbae ATCC_51263 (PacBio/Illumina hybrid assembly).</title>
        <authorList>
            <consortium name="The Broad Institute Genomics Platform"/>
            <consortium name="The Broad Institute Genome Sequencing Center for Infectious Disease"/>
            <person name="Earl A."/>
            <person name="Russ C."/>
            <person name="Gilmore M."/>
            <person name="Surin D."/>
            <person name="Walker B."/>
            <person name="Young S."/>
            <person name="Zeng Q."/>
            <person name="Gargeya S."/>
            <person name="Fitzgerald M."/>
            <person name="Haas B."/>
            <person name="Abouelleil A."/>
            <person name="Allen A.W."/>
            <person name="Alvarado L."/>
            <person name="Arachchi H.M."/>
            <person name="Berlin A.M."/>
            <person name="Chapman S.B."/>
            <person name="Gainer-Dewar J."/>
            <person name="Goldberg J."/>
            <person name="Griggs A."/>
            <person name="Gujja S."/>
            <person name="Hansen M."/>
            <person name="Howarth C."/>
            <person name="Imamovic A."/>
            <person name="Ireland A."/>
            <person name="Larimer J."/>
            <person name="McCowan C."/>
            <person name="Murphy C."/>
            <person name="Pearson M."/>
            <person name="Poon T.W."/>
            <person name="Priest M."/>
            <person name="Roberts A."/>
            <person name="Saif S."/>
            <person name="Shea T."/>
            <person name="Sisk P."/>
            <person name="Sykes S."/>
            <person name="Wortman J."/>
            <person name="Nusbaum C."/>
            <person name="Birren B."/>
        </authorList>
    </citation>
    <scope>NUCLEOTIDE SEQUENCE [LARGE SCALE GENOMIC DNA]</scope>
    <source>
        <strain evidence="6 7">ATCC 51263</strain>
    </source>
</reference>
<dbReference type="EMBL" id="ASWJ01000004">
    <property type="protein sequence ID" value="EOW84455.1"/>
    <property type="molecule type" value="Genomic_DNA"/>
</dbReference>
<dbReference type="Gene3D" id="1.10.10.10">
    <property type="entry name" value="Winged helix-like DNA-binding domain superfamily/Winged helix DNA-binding domain"/>
    <property type="match status" value="1"/>
</dbReference>
<dbReference type="PANTHER" id="PTHR30346">
    <property type="entry name" value="TRANSCRIPTIONAL DUAL REGULATOR HCAR-RELATED"/>
    <property type="match status" value="1"/>
</dbReference>
<evidence type="ECO:0000259" key="5">
    <source>
        <dbReference type="PROSITE" id="PS50931"/>
    </source>
</evidence>
<dbReference type="InterPro" id="IPR000847">
    <property type="entry name" value="LysR_HTH_N"/>
</dbReference>